<feature type="domain" description="CMP/dCMP-type deaminase" evidence="4">
    <location>
        <begin position="266"/>
        <end position="386"/>
    </location>
</feature>
<dbReference type="InterPro" id="IPR002125">
    <property type="entry name" value="CMP_dCMP_dom"/>
</dbReference>
<dbReference type="GO" id="GO:0005634">
    <property type="term" value="C:nucleus"/>
    <property type="evidence" value="ECO:0007669"/>
    <property type="project" value="TreeGrafter"/>
</dbReference>
<organism evidence="5 6">
    <name type="scientific">Microthlaspi erraticum</name>
    <dbReference type="NCBI Taxonomy" id="1685480"/>
    <lineage>
        <taxon>Eukaryota</taxon>
        <taxon>Viridiplantae</taxon>
        <taxon>Streptophyta</taxon>
        <taxon>Embryophyta</taxon>
        <taxon>Tracheophyta</taxon>
        <taxon>Spermatophyta</taxon>
        <taxon>Magnoliopsida</taxon>
        <taxon>eudicotyledons</taxon>
        <taxon>Gunneridae</taxon>
        <taxon>Pentapetalae</taxon>
        <taxon>rosids</taxon>
        <taxon>malvids</taxon>
        <taxon>Brassicales</taxon>
        <taxon>Brassicaceae</taxon>
        <taxon>Coluteocarpeae</taxon>
        <taxon>Microthlaspi</taxon>
    </lineage>
</organism>
<accession>A0A6D2KGQ4</accession>
<evidence type="ECO:0000259" key="4">
    <source>
        <dbReference type="PROSITE" id="PS51747"/>
    </source>
</evidence>
<evidence type="ECO:0000313" key="5">
    <source>
        <dbReference type="EMBL" id="CAA7052321.1"/>
    </source>
</evidence>
<sequence length="428" mass="48314">MDSDEWKIIHIPDKPSFSPEHQPIVKVYASVIKPKFANTLVRHLCKIAPLEDLRHVKRVRKKILPDHGEPQLTVILCLAPEGDNHLNDLPHDVQKLVDPYELSPFITEVCKYAAVSKEEWEEQSKIWPTSFHPPTYNIDGIGGFSEEETQSICKFMRLAIDLAVSNKPLVNAAVIVDPSVRRIIASETDQVYTSSSPRDMTSEETIFFKERVEANHCQSIDRVTDDASSEMCLSGILEKLNSSLSTVACLNPWQWSVQPDDSDKCTQWHPLRHASMVAIESSSARDRFLFPNSVESFCPDHAQPSNAADSPAKKQKTSNHSPETPDVQNDRKEEAHSMERPYLCTGYDIFLLWEPCPMCAMALVHQRVKRIFYAFPNPTAGSLGSVHRLQGEKSLNHHYAVFRVLLPGYDHNALDQSHNCITSTVYGS</sequence>
<dbReference type="Gene3D" id="3.40.140.10">
    <property type="entry name" value="Cytidine Deaminase, domain 2"/>
    <property type="match status" value="1"/>
</dbReference>
<dbReference type="SUPFAM" id="SSF53927">
    <property type="entry name" value="Cytidine deaminase-like"/>
    <property type="match status" value="1"/>
</dbReference>
<dbReference type="PROSITE" id="PS51747">
    <property type="entry name" value="CYT_DCMP_DEAMINASES_2"/>
    <property type="match status" value="1"/>
</dbReference>
<evidence type="ECO:0000256" key="1">
    <source>
        <dbReference type="ARBA" id="ARBA00022694"/>
    </source>
</evidence>
<evidence type="ECO:0000256" key="3">
    <source>
        <dbReference type="SAM" id="MobiDB-lite"/>
    </source>
</evidence>
<dbReference type="OrthoDB" id="3180714at2759"/>
<evidence type="ECO:0000313" key="6">
    <source>
        <dbReference type="Proteomes" id="UP000467841"/>
    </source>
</evidence>
<dbReference type="InterPro" id="IPR016193">
    <property type="entry name" value="Cytidine_deaminase-like"/>
</dbReference>
<dbReference type="EMBL" id="CACVBM020001496">
    <property type="protein sequence ID" value="CAA7052321.1"/>
    <property type="molecule type" value="Genomic_DNA"/>
</dbReference>
<evidence type="ECO:0000256" key="2">
    <source>
        <dbReference type="ARBA" id="ARBA00038160"/>
    </source>
</evidence>
<dbReference type="Proteomes" id="UP000467841">
    <property type="component" value="Unassembled WGS sequence"/>
</dbReference>
<keyword evidence="6" id="KW-1185">Reference proteome</keyword>
<protein>
    <recommendedName>
        <fullName evidence="4">CMP/dCMP-type deaminase domain-containing protein</fullName>
    </recommendedName>
</protein>
<dbReference type="AlphaFoldDB" id="A0A6D2KGQ4"/>
<proteinExistence type="inferred from homology"/>
<gene>
    <name evidence="5" type="ORF">MERR_LOCUS39556</name>
</gene>
<keyword evidence="1" id="KW-0819">tRNA processing</keyword>
<dbReference type="PANTHER" id="PTHR11079:SF156">
    <property type="entry name" value="INACTIVE TRNA-SPECIFIC ADENOSINE DEAMINASE-LIKE PROTEIN 3-RELATED"/>
    <property type="match status" value="1"/>
</dbReference>
<feature type="region of interest" description="Disordered" evidence="3">
    <location>
        <begin position="300"/>
        <end position="335"/>
    </location>
</feature>
<dbReference type="GO" id="GO:0008033">
    <property type="term" value="P:tRNA processing"/>
    <property type="evidence" value="ECO:0007669"/>
    <property type="project" value="UniProtKB-KW"/>
</dbReference>
<name>A0A6D2KGQ4_9BRAS</name>
<dbReference type="GO" id="GO:0052717">
    <property type="term" value="F:tRNA-specific adenosine-34 deaminase activity"/>
    <property type="evidence" value="ECO:0007669"/>
    <property type="project" value="TreeGrafter"/>
</dbReference>
<reference evidence="5" key="1">
    <citation type="submission" date="2020-01" db="EMBL/GenBank/DDBJ databases">
        <authorList>
            <person name="Mishra B."/>
        </authorList>
    </citation>
    <scope>NUCLEOTIDE SEQUENCE [LARGE SCALE GENOMIC DNA]</scope>
</reference>
<dbReference type="PANTHER" id="PTHR11079">
    <property type="entry name" value="CYTOSINE DEAMINASE FAMILY MEMBER"/>
    <property type="match status" value="1"/>
</dbReference>
<comment type="similarity">
    <text evidence="2">Belongs to the cytidine and deoxycytidylate deaminase family. ADAT3 subfamily.</text>
</comment>
<dbReference type="GO" id="GO:0005737">
    <property type="term" value="C:cytoplasm"/>
    <property type="evidence" value="ECO:0007669"/>
    <property type="project" value="TreeGrafter"/>
</dbReference>
<comment type="caution">
    <text evidence="5">The sequence shown here is derived from an EMBL/GenBank/DDBJ whole genome shotgun (WGS) entry which is preliminary data.</text>
</comment>